<feature type="transmembrane region" description="Helical" evidence="9">
    <location>
        <begin position="266"/>
        <end position="286"/>
    </location>
</feature>
<evidence type="ECO:0000259" key="11">
    <source>
        <dbReference type="Pfam" id="PF21883"/>
    </source>
</evidence>
<feature type="transmembrane region" description="Helical" evidence="9">
    <location>
        <begin position="507"/>
        <end position="531"/>
    </location>
</feature>
<evidence type="ECO:0000313" key="12">
    <source>
        <dbReference type="EMBL" id="CAF0747056.1"/>
    </source>
</evidence>
<sequence>MSGNGVILERLSGKKLSVLVTILFIAQILFFLIGALKFPNATHTETVEGIMCKDRNAYKRKGAKIENEFFYLRDYLGRPLANCERIEADQHNNIILNTKQKEIVYAFQIPLPRDNKVLKLYRWFQTMSSILQLQVVFPPKIQNKLKNLELNETGVSHMIPLDIRLAYHNTDDLDDIWHEMARGEVNKKFTCFRNPYSLDCDMIELFELGSVHHQFYGINIRLGESEIVNSLNYHDESAQNFYLTSELPEVRLVLTFIYQTGGFTQMWFIMKSCMFPLVLFVMIWYWNRIVNLDRESNLLERILFALGISLCLLNMPVEWLTLHFDLKWMTLYTDLRQGIFYSILFTFWIVFCGEHFIDENQISACPNIKSYWRYVGAVWLGCFCLLVFELSHRGMQLSDPFYSIWDSTSGHNLATAMILVACASGLFYFGLLLYLVGKVYLNLRSKKSQLPSMNRMRRAFYEGIIYRFQFLMVYTIFCAALSIAFFIVNNINETQWRFGDEETYFNYSGAFFTSVYGMWNIYVIAVMIFYAPSHKNKTIAKHYEQDQSEEIEFVNIETRLTNKGTHESVLAEFATKMASN</sequence>
<dbReference type="GO" id="GO:0061355">
    <property type="term" value="P:Wnt protein secretion"/>
    <property type="evidence" value="ECO:0007669"/>
    <property type="project" value="TreeGrafter"/>
</dbReference>
<keyword evidence="3" id="KW-0217">Developmental protein</keyword>
<dbReference type="EMBL" id="CAJNOC010000337">
    <property type="protein sequence ID" value="CAF0747056.1"/>
    <property type="molecule type" value="Genomic_DNA"/>
</dbReference>
<evidence type="ECO:0000256" key="4">
    <source>
        <dbReference type="ARBA" id="ARBA00022687"/>
    </source>
</evidence>
<dbReference type="OrthoDB" id="5804250at2759"/>
<feature type="transmembrane region" description="Helical" evidence="9">
    <location>
        <begin position="374"/>
        <end position="393"/>
    </location>
</feature>
<dbReference type="AlphaFoldDB" id="A0A813NYJ2"/>
<evidence type="ECO:0000259" key="10">
    <source>
        <dbReference type="Pfam" id="PF06664"/>
    </source>
</evidence>
<reference evidence="12" key="1">
    <citation type="submission" date="2021-02" db="EMBL/GenBank/DDBJ databases">
        <authorList>
            <person name="Nowell W R."/>
        </authorList>
    </citation>
    <scope>NUCLEOTIDE SEQUENCE</scope>
    <source>
        <strain evidence="12">Ploen Becks lab</strain>
    </source>
</reference>
<name>A0A813NYJ2_9BILA</name>
<dbReference type="Proteomes" id="UP000663879">
    <property type="component" value="Unassembled WGS sequence"/>
</dbReference>
<protein>
    <recommendedName>
        <fullName evidence="14">Wntless</fullName>
    </recommendedName>
</protein>
<evidence type="ECO:0000256" key="8">
    <source>
        <dbReference type="ARBA" id="ARBA00023136"/>
    </source>
</evidence>
<feature type="transmembrane region" description="Helical" evidence="9">
    <location>
        <begin position="16"/>
        <end position="36"/>
    </location>
</feature>
<organism evidence="12 13">
    <name type="scientific">Brachionus calyciflorus</name>
    <dbReference type="NCBI Taxonomy" id="104777"/>
    <lineage>
        <taxon>Eukaryota</taxon>
        <taxon>Metazoa</taxon>
        <taxon>Spiralia</taxon>
        <taxon>Gnathifera</taxon>
        <taxon>Rotifera</taxon>
        <taxon>Eurotatoria</taxon>
        <taxon>Monogononta</taxon>
        <taxon>Pseudotrocha</taxon>
        <taxon>Ploima</taxon>
        <taxon>Brachionidae</taxon>
        <taxon>Brachionus</taxon>
    </lineage>
</organism>
<dbReference type="InterPro" id="IPR053936">
    <property type="entry name" value="WLS_GOLD"/>
</dbReference>
<comment type="similarity">
    <text evidence="2">Belongs to the wntless family.</text>
</comment>
<evidence type="ECO:0000256" key="9">
    <source>
        <dbReference type="SAM" id="Phobius"/>
    </source>
</evidence>
<dbReference type="PANTHER" id="PTHR13449">
    <property type="entry name" value="INTEGRAL MEMBRANE PROTEIN GPR177"/>
    <property type="match status" value="1"/>
</dbReference>
<evidence type="ECO:0000256" key="2">
    <source>
        <dbReference type="ARBA" id="ARBA00008148"/>
    </source>
</evidence>
<evidence type="ECO:0000256" key="6">
    <source>
        <dbReference type="ARBA" id="ARBA00022989"/>
    </source>
</evidence>
<comment type="caution">
    <text evidence="12">The sequence shown here is derived from an EMBL/GenBank/DDBJ whole genome shotgun (WGS) entry which is preliminary data.</text>
</comment>
<keyword evidence="8 9" id="KW-0472">Membrane</keyword>
<proteinExistence type="inferred from homology"/>
<keyword evidence="6 9" id="KW-1133">Transmembrane helix</keyword>
<keyword evidence="5 9" id="KW-0812">Transmembrane</keyword>
<feature type="transmembrane region" description="Helical" evidence="9">
    <location>
        <begin position="413"/>
        <end position="443"/>
    </location>
</feature>
<feature type="domain" description="Wntless-like transmembrane" evidence="10">
    <location>
        <begin position="261"/>
        <end position="534"/>
    </location>
</feature>
<dbReference type="InterPro" id="IPR009551">
    <property type="entry name" value="Wntless"/>
</dbReference>
<feature type="transmembrane region" description="Helical" evidence="9">
    <location>
        <begin position="335"/>
        <end position="353"/>
    </location>
</feature>
<evidence type="ECO:0000313" key="13">
    <source>
        <dbReference type="Proteomes" id="UP000663879"/>
    </source>
</evidence>
<evidence type="ECO:0000256" key="3">
    <source>
        <dbReference type="ARBA" id="ARBA00022473"/>
    </source>
</evidence>
<evidence type="ECO:0008006" key="14">
    <source>
        <dbReference type="Google" id="ProtNLM"/>
    </source>
</evidence>
<keyword evidence="4" id="KW-0879">Wnt signaling pathway</keyword>
<dbReference type="PANTHER" id="PTHR13449:SF2">
    <property type="entry name" value="PROTEIN WNTLESS HOMOLOG"/>
    <property type="match status" value="1"/>
</dbReference>
<dbReference type="Pfam" id="PF21883">
    <property type="entry name" value="WLS_GOLD"/>
    <property type="match status" value="1"/>
</dbReference>
<evidence type="ECO:0000256" key="5">
    <source>
        <dbReference type="ARBA" id="ARBA00022692"/>
    </source>
</evidence>
<dbReference type="Pfam" id="PF06664">
    <property type="entry name" value="WLS-like_TM"/>
    <property type="match status" value="1"/>
</dbReference>
<comment type="subcellular location">
    <subcellularLocation>
        <location evidence="1">Golgi apparatus membrane</location>
        <topology evidence="1">Multi-pass membrane protein</topology>
    </subcellularLocation>
</comment>
<keyword evidence="7" id="KW-0333">Golgi apparatus</keyword>
<accession>A0A813NYJ2</accession>
<dbReference type="GO" id="GO:0000139">
    <property type="term" value="C:Golgi membrane"/>
    <property type="evidence" value="ECO:0007669"/>
    <property type="project" value="UniProtKB-SubCell"/>
</dbReference>
<dbReference type="GO" id="GO:0017147">
    <property type="term" value="F:Wnt-protein binding"/>
    <property type="evidence" value="ECO:0007669"/>
    <property type="project" value="InterPro"/>
</dbReference>
<keyword evidence="13" id="KW-1185">Reference proteome</keyword>
<feature type="domain" description="Wntless GOLD" evidence="11">
    <location>
        <begin position="80"/>
        <end position="226"/>
    </location>
</feature>
<dbReference type="GO" id="GO:0006886">
    <property type="term" value="P:intracellular protein transport"/>
    <property type="evidence" value="ECO:0007669"/>
    <property type="project" value="TreeGrafter"/>
</dbReference>
<dbReference type="InterPro" id="IPR047843">
    <property type="entry name" value="WLS-like_TM"/>
</dbReference>
<feature type="transmembrane region" description="Helical" evidence="9">
    <location>
        <begin position="298"/>
        <end position="315"/>
    </location>
</feature>
<evidence type="ECO:0000256" key="7">
    <source>
        <dbReference type="ARBA" id="ARBA00023034"/>
    </source>
</evidence>
<dbReference type="GO" id="GO:0016055">
    <property type="term" value="P:Wnt signaling pathway"/>
    <property type="evidence" value="ECO:0007669"/>
    <property type="project" value="UniProtKB-KW"/>
</dbReference>
<evidence type="ECO:0000256" key="1">
    <source>
        <dbReference type="ARBA" id="ARBA00004653"/>
    </source>
</evidence>
<gene>
    <name evidence="12" type="ORF">OXX778_LOCUS3710</name>
</gene>
<feature type="transmembrane region" description="Helical" evidence="9">
    <location>
        <begin position="464"/>
        <end position="487"/>
    </location>
</feature>